<accession>A0A1I6PZ56</accession>
<evidence type="ECO:0000256" key="4">
    <source>
        <dbReference type="ARBA" id="ARBA00022692"/>
    </source>
</evidence>
<keyword evidence="4" id="KW-0812">Transmembrane</keyword>
<dbReference type="EMBL" id="FOZU01000003">
    <property type="protein sequence ID" value="SFS45496.1"/>
    <property type="molecule type" value="Genomic_DNA"/>
</dbReference>
<dbReference type="GO" id="GO:0015483">
    <property type="term" value="F:long-chain fatty acid transporting porin activity"/>
    <property type="evidence" value="ECO:0007669"/>
    <property type="project" value="TreeGrafter"/>
</dbReference>
<organism evidence="9 10">
    <name type="scientific">Acinetobacter bohemicus</name>
    <dbReference type="NCBI Taxonomy" id="1435036"/>
    <lineage>
        <taxon>Bacteria</taxon>
        <taxon>Pseudomonadati</taxon>
        <taxon>Pseudomonadota</taxon>
        <taxon>Gammaproteobacteria</taxon>
        <taxon>Moraxellales</taxon>
        <taxon>Moraxellaceae</taxon>
        <taxon>Acinetobacter</taxon>
    </lineage>
</organism>
<dbReference type="PANTHER" id="PTHR35093">
    <property type="entry name" value="OUTER MEMBRANE PROTEIN NMB0088-RELATED"/>
    <property type="match status" value="1"/>
</dbReference>
<reference evidence="10" key="1">
    <citation type="submission" date="2016-10" db="EMBL/GenBank/DDBJ databases">
        <authorList>
            <person name="Varghese N."/>
            <person name="Submissions S."/>
        </authorList>
    </citation>
    <scope>NUCLEOTIDE SEQUENCE [LARGE SCALE GENOMIC DNA]</scope>
    <source>
        <strain evidence="10">ANC 5076</strain>
    </source>
</reference>
<feature type="chain" id="PRO_5010282366" evidence="8">
    <location>
        <begin position="23"/>
        <end position="408"/>
    </location>
</feature>
<evidence type="ECO:0000256" key="8">
    <source>
        <dbReference type="SAM" id="SignalP"/>
    </source>
</evidence>
<evidence type="ECO:0000256" key="5">
    <source>
        <dbReference type="ARBA" id="ARBA00022729"/>
    </source>
</evidence>
<dbReference type="AlphaFoldDB" id="A0A1I6PZ56"/>
<keyword evidence="5 8" id="KW-0732">Signal</keyword>
<keyword evidence="6" id="KW-0472">Membrane</keyword>
<comment type="similarity">
    <text evidence="2">Belongs to the OmpP1/FadL family.</text>
</comment>
<dbReference type="GO" id="GO:0009279">
    <property type="term" value="C:cell outer membrane"/>
    <property type="evidence" value="ECO:0007669"/>
    <property type="project" value="UniProtKB-SubCell"/>
</dbReference>
<dbReference type="Proteomes" id="UP000182827">
    <property type="component" value="Unassembled WGS sequence"/>
</dbReference>
<name>A0A1I6PZ56_9GAMM</name>
<sequence length="408" mass="42822">MKLKTLTTAIILATVPMTGAFAAALDRSGQSIAAFLQPGNYFEAGLSVLDPNVSGKARPTSGSGTLSDMAGDYYFPSAALKIQATDHFSVGLIYDQPFGADATYSVSDPLVGPGTGLFHANGEATAVDVTTQNLSLILGYQPTENWNIYGGAAYQTIKGDVKLRGAAYGGINAFGGYNANIDEDGAAGWLAGIAYQIPEIALKTSLTYRSEIKHTVEATESSVGLGGALVGLFNNPAVIGSTEIKTPQSVNLDFQTGVMANTVAFANVRWVNWKDFGIRPYKFGIASEMAQPATKGFDLVAYTDDQISATVGVGRKLNDKWAGNISVGWDSGAGNPISTLGPTEGYWNLGLGAQFSPTPQTFIAGGVKYFWLGDAAAQPASMFGTANAIADFEDNHAIAYGLKMGYKF</sequence>
<dbReference type="Pfam" id="PF03349">
    <property type="entry name" value="Toluene_X"/>
    <property type="match status" value="1"/>
</dbReference>
<proteinExistence type="inferred from homology"/>
<evidence type="ECO:0000256" key="1">
    <source>
        <dbReference type="ARBA" id="ARBA00004571"/>
    </source>
</evidence>
<dbReference type="InterPro" id="IPR005017">
    <property type="entry name" value="OMPP1/FadL/TodX"/>
</dbReference>
<dbReference type="PANTHER" id="PTHR35093:SF8">
    <property type="entry name" value="OUTER MEMBRANE PROTEIN NMB0088-RELATED"/>
    <property type="match status" value="1"/>
</dbReference>
<dbReference type="Gene3D" id="2.40.160.60">
    <property type="entry name" value="Outer membrane protein transport protein (OMPP1/FadL/TodX)"/>
    <property type="match status" value="1"/>
</dbReference>
<evidence type="ECO:0000313" key="10">
    <source>
        <dbReference type="Proteomes" id="UP000182827"/>
    </source>
</evidence>
<keyword evidence="10" id="KW-1185">Reference proteome</keyword>
<keyword evidence="3" id="KW-1134">Transmembrane beta strand</keyword>
<protein>
    <submittedName>
        <fullName evidence="9">Long-chain fatty acid transport protein</fullName>
    </submittedName>
</protein>
<comment type="subcellular location">
    <subcellularLocation>
        <location evidence="1">Cell outer membrane</location>
        <topology evidence="1">Multi-pass membrane protein</topology>
    </subcellularLocation>
</comment>
<evidence type="ECO:0000256" key="6">
    <source>
        <dbReference type="ARBA" id="ARBA00023136"/>
    </source>
</evidence>
<keyword evidence="7" id="KW-0998">Cell outer membrane</keyword>
<evidence type="ECO:0000313" key="9">
    <source>
        <dbReference type="EMBL" id="SFS45496.1"/>
    </source>
</evidence>
<gene>
    <name evidence="9" type="ORF">SAMN05444586_100315</name>
</gene>
<feature type="signal peptide" evidence="8">
    <location>
        <begin position="1"/>
        <end position="22"/>
    </location>
</feature>
<dbReference type="SUPFAM" id="SSF56935">
    <property type="entry name" value="Porins"/>
    <property type="match status" value="1"/>
</dbReference>
<evidence type="ECO:0000256" key="2">
    <source>
        <dbReference type="ARBA" id="ARBA00008163"/>
    </source>
</evidence>
<evidence type="ECO:0000256" key="3">
    <source>
        <dbReference type="ARBA" id="ARBA00022452"/>
    </source>
</evidence>
<evidence type="ECO:0000256" key="7">
    <source>
        <dbReference type="ARBA" id="ARBA00023237"/>
    </source>
</evidence>
<dbReference type="RefSeq" id="WP_074943881.1">
    <property type="nucleotide sequence ID" value="NZ_FOZU01000003.1"/>
</dbReference>